<feature type="binding site" evidence="7">
    <location>
        <position position="240"/>
    </location>
    <ligand>
        <name>Fe(3+)</name>
        <dbReference type="ChEBI" id="CHEBI:29034"/>
    </ligand>
</feature>
<dbReference type="Gene3D" id="2.30.40.10">
    <property type="entry name" value="Urease, subunit C, domain 1"/>
    <property type="match status" value="1"/>
</dbReference>
<evidence type="ECO:0000256" key="7">
    <source>
        <dbReference type="HAMAP-Rule" id="MF_00372"/>
    </source>
</evidence>
<dbReference type="InterPro" id="IPR005920">
    <property type="entry name" value="HutI"/>
</dbReference>
<feature type="binding site" evidence="7">
    <location>
        <position position="315"/>
    </location>
    <ligand>
        <name>Zn(2+)</name>
        <dbReference type="ChEBI" id="CHEBI:29105"/>
    </ligand>
</feature>
<accession>A0AAC8ZNR6</accession>
<dbReference type="GO" id="GO:0019556">
    <property type="term" value="P:L-histidine catabolic process to glutamate and formamide"/>
    <property type="evidence" value="ECO:0007669"/>
    <property type="project" value="UniProtKB-UniRule"/>
</dbReference>
<comment type="cofactor">
    <cofactor evidence="7">
        <name>Zn(2+)</name>
        <dbReference type="ChEBI" id="CHEBI:29105"/>
    </cofactor>
    <cofactor evidence="7">
        <name>Fe(3+)</name>
        <dbReference type="ChEBI" id="CHEBI:29034"/>
    </cofactor>
    <text evidence="7">Binds 1 zinc or iron ion per subunit.</text>
</comment>
<dbReference type="InterPro" id="IPR006680">
    <property type="entry name" value="Amidohydro-rel"/>
</dbReference>
<evidence type="ECO:0000313" key="10">
    <source>
        <dbReference type="Proteomes" id="UP000029558"/>
    </source>
</evidence>
<dbReference type="CDD" id="cd01296">
    <property type="entry name" value="Imidazolone-5PH"/>
    <property type="match status" value="1"/>
</dbReference>
<keyword evidence="4 7" id="KW-0369">Histidine metabolism</keyword>
<dbReference type="SUPFAM" id="SSF51556">
    <property type="entry name" value="Metallo-dependent hydrolases"/>
    <property type="match status" value="1"/>
</dbReference>
<sequence length="405" mass="44686">MKWQQVWKNVNLVTMTGNDFGLIHQGAIAVKEGNIAWLGRAGDLDSRYIGIDTQVHNGQGRYLTPGLIDCHTHMVYGGNRANEFSERLSGKTYQQITENGGGIWSTVQATRKAHETSLFELAERRLAHWIAQGVTSCEIKSGYGLSFQEEKKILNVIAALKNKLPIDIQATFLGAHCVPKDFSGTSIEYINSVCHMLEPLHQQGLIDAVDGFCENIAFSREEIELLFNKAKELNIPVKLHTEQFSDQGGSKIAADFNALSVDHLEYLNPNALEGIKKAGSIAVLLPGAYYYLQEKQVPDVMALREANIAMAVATDFNPGSSPVMSLPLAMNFSCNFFGLTVLEAFQGVTVHAAKALGMADRVGQLKVGMQADFSLWEIENIVDLVYYTGINFCQQTVKKGYVIYP</sequence>
<dbReference type="GO" id="GO:0005737">
    <property type="term" value="C:cytoplasm"/>
    <property type="evidence" value="ECO:0007669"/>
    <property type="project" value="UniProtKB-SubCell"/>
</dbReference>
<keyword evidence="6 7" id="KW-0408">Iron</keyword>
<feature type="binding site" evidence="7">
    <location>
        <position position="143"/>
    </location>
    <ligand>
        <name>N-formimidoyl-L-glutamate</name>
        <dbReference type="ChEBI" id="CHEBI:58928"/>
    </ligand>
</feature>
<dbReference type="EC" id="3.5.2.7" evidence="1 7"/>
<dbReference type="EMBL" id="CP012508">
    <property type="protein sequence ID" value="ALB22155.1"/>
    <property type="molecule type" value="Genomic_DNA"/>
</dbReference>
<keyword evidence="2 7" id="KW-0479">Metal-binding</keyword>
<protein>
    <recommendedName>
        <fullName evidence="1 7">Imidazolonepropionase</fullName>
        <ecNumber evidence="1 7">3.5.2.7</ecNumber>
    </recommendedName>
    <alternativeName>
        <fullName evidence="7">Imidazolone-5-propionate hydrolase</fullName>
    </alternativeName>
</protein>
<comment type="function">
    <text evidence="7">Catalyzes the hydrolytic cleavage of the carbon-nitrogen bond in imidazolone-5-propanoate to yield N-formimidoyl-L-glutamate. It is the third step in the universal histidine degradation pathway.</text>
</comment>
<dbReference type="PANTHER" id="PTHR42752:SF1">
    <property type="entry name" value="IMIDAZOLONEPROPIONASE-RELATED"/>
    <property type="match status" value="1"/>
</dbReference>
<dbReference type="NCBIfam" id="TIGR01224">
    <property type="entry name" value="hutI"/>
    <property type="match status" value="1"/>
</dbReference>
<feature type="binding site" evidence="7">
    <location>
        <position position="319"/>
    </location>
    <ligand>
        <name>N-formimidoyl-L-glutamate</name>
        <dbReference type="ChEBI" id="CHEBI:58928"/>
    </ligand>
</feature>
<feature type="binding site" evidence="7">
    <location>
        <position position="317"/>
    </location>
    <ligand>
        <name>N-formimidoyl-L-glutamate</name>
        <dbReference type="ChEBI" id="CHEBI:58928"/>
    </ligand>
</feature>
<dbReference type="Pfam" id="PF01979">
    <property type="entry name" value="Amidohydro_1"/>
    <property type="match status" value="1"/>
</dbReference>
<proteinExistence type="inferred from homology"/>
<dbReference type="GO" id="GO:0050480">
    <property type="term" value="F:imidazolonepropionase activity"/>
    <property type="evidence" value="ECO:0007669"/>
    <property type="project" value="UniProtKB-UniRule"/>
</dbReference>
<dbReference type="RefSeq" id="WP_027243142.1">
    <property type="nucleotide sequence ID" value="NZ_CP012508.1"/>
</dbReference>
<evidence type="ECO:0000256" key="3">
    <source>
        <dbReference type="ARBA" id="ARBA00022801"/>
    </source>
</evidence>
<evidence type="ECO:0000256" key="2">
    <source>
        <dbReference type="ARBA" id="ARBA00022723"/>
    </source>
</evidence>
<organism evidence="9 10">
    <name type="scientific">Piscirickettsia salmonis</name>
    <dbReference type="NCBI Taxonomy" id="1238"/>
    <lineage>
        <taxon>Bacteria</taxon>
        <taxon>Pseudomonadati</taxon>
        <taxon>Pseudomonadota</taxon>
        <taxon>Gammaproteobacteria</taxon>
        <taxon>Thiotrichales</taxon>
        <taxon>Piscirickettsiaceae</taxon>
        <taxon>Piscirickettsia</taxon>
    </lineage>
</organism>
<reference evidence="9 10" key="1">
    <citation type="journal article" date="2014" name="Genome Announc.">
        <title>Comparative Genome Analysis of Two Isolates of the Fish Pathogen Piscirickettsia salmonis from Different Hosts Reveals Major Differences in Virulence-Associated Secretion Systems.</title>
        <authorList>
            <person name="Bohle H."/>
            <person name="Henriquez P."/>
            <person name="Grothusen H."/>
            <person name="Navas E."/>
            <person name="Sandoval A."/>
            <person name="Bustamante F."/>
            <person name="Bustos P."/>
            <person name="Mancilla M."/>
        </authorList>
    </citation>
    <scope>NUCLEOTIDE SEQUENCE [LARGE SCALE GENOMIC DNA]</scope>
    <source>
        <strain evidence="10">B1-32597</strain>
    </source>
</reference>
<keyword evidence="5 7" id="KW-0862">Zinc</keyword>
<feature type="binding site" evidence="7">
    <location>
        <position position="73"/>
    </location>
    <ligand>
        <name>Zn(2+)</name>
        <dbReference type="ChEBI" id="CHEBI:29105"/>
    </ligand>
</feature>
<evidence type="ECO:0000256" key="4">
    <source>
        <dbReference type="ARBA" id="ARBA00022808"/>
    </source>
</evidence>
<dbReference type="Proteomes" id="UP000029558">
    <property type="component" value="Chromosome"/>
</dbReference>
<dbReference type="GO" id="GO:0008270">
    <property type="term" value="F:zinc ion binding"/>
    <property type="evidence" value="ECO:0007669"/>
    <property type="project" value="UniProtKB-UniRule"/>
</dbReference>
<comment type="subcellular location">
    <subcellularLocation>
        <location evidence="7">Cytoplasm</location>
    </subcellularLocation>
</comment>
<dbReference type="InterPro" id="IPR011059">
    <property type="entry name" value="Metal-dep_hydrolase_composite"/>
</dbReference>
<feature type="binding site" evidence="7">
    <location>
        <position position="176"/>
    </location>
    <ligand>
        <name>4-imidazolone-5-propanoate</name>
        <dbReference type="ChEBI" id="CHEBI:77893"/>
    </ligand>
</feature>
<feature type="binding site" evidence="7">
    <location>
        <position position="80"/>
    </location>
    <ligand>
        <name>4-imidazolone-5-propanoate</name>
        <dbReference type="ChEBI" id="CHEBI:77893"/>
    </ligand>
</feature>
<keyword evidence="7" id="KW-0963">Cytoplasm</keyword>
<comment type="similarity">
    <text evidence="7">Belongs to the metallo-dependent hydrolases superfamily. HutI family.</text>
</comment>
<feature type="binding site" evidence="7">
    <location>
        <position position="73"/>
    </location>
    <ligand>
        <name>Fe(3+)</name>
        <dbReference type="ChEBI" id="CHEBI:29034"/>
    </ligand>
</feature>
<feature type="binding site" evidence="7">
    <location>
        <position position="143"/>
    </location>
    <ligand>
        <name>4-imidazolone-5-propanoate</name>
        <dbReference type="ChEBI" id="CHEBI:77893"/>
    </ligand>
</feature>
<comment type="pathway">
    <text evidence="7">Amino-acid degradation; L-histidine degradation into L-glutamate; N-formimidoyl-L-glutamate from L-histidine: step 3/3.</text>
</comment>
<feature type="binding site" evidence="7">
    <location>
        <position position="240"/>
    </location>
    <ligand>
        <name>Zn(2+)</name>
        <dbReference type="ChEBI" id="CHEBI:29105"/>
    </ligand>
</feature>
<dbReference type="SUPFAM" id="SSF51338">
    <property type="entry name" value="Composite domain of metallo-dependent hydrolases"/>
    <property type="match status" value="1"/>
</dbReference>
<evidence type="ECO:0000256" key="6">
    <source>
        <dbReference type="ARBA" id="ARBA00023004"/>
    </source>
</evidence>
<feature type="binding site" evidence="7">
    <location>
        <position position="71"/>
    </location>
    <ligand>
        <name>Fe(3+)</name>
        <dbReference type="ChEBI" id="CHEBI:29034"/>
    </ligand>
</feature>
<dbReference type="PANTHER" id="PTHR42752">
    <property type="entry name" value="IMIDAZOLONEPROPIONASE"/>
    <property type="match status" value="1"/>
</dbReference>
<dbReference type="HAMAP" id="MF_00372">
    <property type="entry name" value="HutI"/>
    <property type="match status" value="1"/>
</dbReference>
<dbReference type="AlphaFoldDB" id="A0AAC8ZNR6"/>
<dbReference type="GO" id="GO:0005506">
    <property type="term" value="F:iron ion binding"/>
    <property type="evidence" value="ECO:0007669"/>
    <property type="project" value="UniProtKB-UniRule"/>
</dbReference>
<evidence type="ECO:0000256" key="5">
    <source>
        <dbReference type="ARBA" id="ARBA00022833"/>
    </source>
</evidence>
<evidence type="ECO:0000313" key="9">
    <source>
        <dbReference type="EMBL" id="ALB22155.1"/>
    </source>
</evidence>
<feature type="binding site" evidence="7">
    <location>
        <position position="315"/>
    </location>
    <ligand>
        <name>Fe(3+)</name>
        <dbReference type="ChEBI" id="CHEBI:29034"/>
    </ligand>
</feature>
<name>A0AAC8ZNR6_PISSA</name>
<feature type="binding site" evidence="7">
    <location>
        <position position="320"/>
    </location>
    <ligand>
        <name>4-imidazolone-5-propanoate</name>
        <dbReference type="ChEBI" id="CHEBI:77893"/>
    </ligand>
</feature>
<evidence type="ECO:0000259" key="8">
    <source>
        <dbReference type="Pfam" id="PF01979"/>
    </source>
</evidence>
<feature type="binding site" evidence="7">
    <location>
        <position position="243"/>
    </location>
    <ligand>
        <name>4-imidazolone-5-propanoate</name>
        <dbReference type="ChEBI" id="CHEBI:77893"/>
    </ligand>
</feature>
<comment type="catalytic activity">
    <reaction evidence="7">
        <text>4-imidazolone-5-propanoate + H2O = N-formimidoyl-L-glutamate</text>
        <dbReference type="Rhea" id="RHEA:23660"/>
        <dbReference type="ChEBI" id="CHEBI:15377"/>
        <dbReference type="ChEBI" id="CHEBI:58928"/>
        <dbReference type="ChEBI" id="CHEBI:77893"/>
        <dbReference type="EC" id="3.5.2.7"/>
    </reaction>
</comment>
<gene>
    <name evidence="7" type="primary">hutI</name>
    <name evidence="9" type="ORF">KU39_972</name>
</gene>
<dbReference type="Gene3D" id="3.20.20.140">
    <property type="entry name" value="Metal-dependent hydrolases"/>
    <property type="match status" value="1"/>
</dbReference>
<keyword evidence="3 7" id="KW-0378">Hydrolase</keyword>
<evidence type="ECO:0000256" key="1">
    <source>
        <dbReference type="ARBA" id="ARBA00012864"/>
    </source>
</evidence>
<dbReference type="InterPro" id="IPR032466">
    <property type="entry name" value="Metal_Hydrolase"/>
</dbReference>
<feature type="domain" description="Amidohydrolase-related" evidence="8">
    <location>
        <begin position="62"/>
        <end position="380"/>
    </location>
</feature>
<dbReference type="FunFam" id="3.20.20.140:FF:000007">
    <property type="entry name" value="Imidazolonepropionase"/>
    <property type="match status" value="1"/>
</dbReference>
<feature type="binding site" evidence="7">
    <location>
        <position position="71"/>
    </location>
    <ligand>
        <name>Zn(2+)</name>
        <dbReference type="ChEBI" id="CHEBI:29105"/>
    </ligand>
</feature>